<dbReference type="Pfam" id="PF00501">
    <property type="entry name" value="AMP-binding"/>
    <property type="match status" value="1"/>
</dbReference>
<dbReference type="SUPFAM" id="SSF81296">
    <property type="entry name" value="E set domains"/>
    <property type="match status" value="2"/>
</dbReference>
<dbReference type="OrthoDB" id="2333384at2759"/>
<dbReference type="PROSITE" id="PS00455">
    <property type="entry name" value="AMP_BINDING"/>
    <property type="match status" value="1"/>
</dbReference>
<dbReference type="Gene3D" id="3.40.50.980">
    <property type="match status" value="1"/>
</dbReference>
<dbReference type="InterPro" id="IPR011021">
    <property type="entry name" value="Arrestin-like_N"/>
</dbReference>
<dbReference type="InterPro" id="IPR014752">
    <property type="entry name" value="Arrestin-like_C"/>
</dbReference>
<gene>
    <name evidence="4" type="primary">4CLL7</name>
    <name evidence="4" type="ORF">T03_10331</name>
</gene>
<evidence type="ECO:0000256" key="1">
    <source>
        <dbReference type="ARBA" id="ARBA00005298"/>
    </source>
</evidence>
<comment type="similarity">
    <text evidence="1">Belongs to the arrestin family.</text>
</comment>
<name>A0A0V1D073_TRIBR</name>
<dbReference type="InterPro" id="IPR050357">
    <property type="entry name" value="Arrestin_domain-protein"/>
</dbReference>
<dbReference type="EMBL" id="JYDI01000063">
    <property type="protein sequence ID" value="KRY54875.1"/>
    <property type="molecule type" value="Genomic_DNA"/>
</dbReference>
<dbReference type="SUPFAM" id="SSF56801">
    <property type="entry name" value="Acetyl-CoA synthetase-like"/>
    <property type="match status" value="1"/>
</dbReference>
<feature type="transmembrane region" description="Helical" evidence="2">
    <location>
        <begin position="88"/>
        <end position="110"/>
    </location>
</feature>
<dbReference type="InterPro" id="IPR011022">
    <property type="entry name" value="Arrestin_C-like"/>
</dbReference>
<evidence type="ECO:0000313" key="4">
    <source>
        <dbReference type="EMBL" id="KRY54875.1"/>
    </source>
</evidence>
<comment type="caution">
    <text evidence="4">The sequence shown here is derived from an EMBL/GenBank/DDBJ whole genome shotgun (WGS) entry which is preliminary data.</text>
</comment>
<dbReference type="InterPro" id="IPR014756">
    <property type="entry name" value="Ig_E-set"/>
</dbReference>
<evidence type="ECO:0000259" key="3">
    <source>
        <dbReference type="SMART" id="SM01017"/>
    </source>
</evidence>
<feature type="non-terminal residue" evidence="4">
    <location>
        <position position="1"/>
    </location>
</feature>
<dbReference type="GO" id="GO:0015031">
    <property type="term" value="P:protein transport"/>
    <property type="evidence" value="ECO:0007669"/>
    <property type="project" value="TreeGrafter"/>
</dbReference>
<feature type="domain" description="Arrestin C-terminal-like" evidence="3">
    <location>
        <begin position="367"/>
        <end position="498"/>
    </location>
</feature>
<keyword evidence="2" id="KW-0472">Membrane</keyword>
<dbReference type="InterPro" id="IPR020845">
    <property type="entry name" value="AMP-binding_CS"/>
</dbReference>
<dbReference type="Pfam" id="PF02752">
    <property type="entry name" value="Arrestin_C"/>
    <property type="match status" value="1"/>
</dbReference>
<dbReference type="InterPro" id="IPR000873">
    <property type="entry name" value="AMP-dep_synth/lig_dom"/>
</dbReference>
<dbReference type="AlphaFoldDB" id="A0A0V1D073"/>
<dbReference type="Proteomes" id="UP000054653">
    <property type="component" value="Unassembled WGS sequence"/>
</dbReference>
<keyword evidence="5" id="KW-1185">Reference proteome</keyword>
<sequence>LDNRELEETMPIYSTIGDVKIEELTLHEYVLNAVVHYDEQTLLCIDSETGKSYTCRDVILIIQAIAMWLDGKVKKGDVVVICSSNTPYFMFTLLAVLLHGAVVSAVSATLTSREMSYQFKECQCKFVVTESENKNNVLKACEHLPDQIEHIFDMDDFSNLLLNEDGRSAETVVRELLVNFRFVTANDLAMMMFSSGTTGYPKAVMLTHCNLCCCERLCCDGQRKAVGTIKVQLFGEAVVYASKKPGGLRIGYRRSAQRQVYIDESKCLFGDATSSGKYFVLPKGLREYPFSFETFSNLPSSFESSMGYVRFWCRASLQGRWKTLHSNKLPLTMVGILNLNNVPEAFVMQSASLNESFGFLRSLFSCASGGLMVTVNLNRGAFVPGERIIISAEVSNYSTRRIRSTEAYLQQNLGYVNKGAVSLYQGISKIGRIEKPAIEIGQVQNWIREELTVPALPPTNLATCDLIKINYLLTFLINFEGVRSSVLNIPIIIGTVPREPNRETSVEQPSAPDSVVPSAPDIQQILGPPPSYEVCVGMDTADFGDDDNSTAEDDNIVNYRPLYPTYPSIISGA</sequence>
<evidence type="ECO:0000313" key="5">
    <source>
        <dbReference type="Proteomes" id="UP000054653"/>
    </source>
</evidence>
<dbReference type="GO" id="GO:0005737">
    <property type="term" value="C:cytoplasm"/>
    <property type="evidence" value="ECO:0007669"/>
    <property type="project" value="TreeGrafter"/>
</dbReference>
<dbReference type="SMART" id="SM01017">
    <property type="entry name" value="Arrestin_C"/>
    <property type="match status" value="1"/>
</dbReference>
<dbReference type="PANTHER" id="PTHR11188:SF17">
    <property type="entry name" value="FI21816P1"/>
    <property type="match status" value="1"/>
</dbReference>
<dbReference type="Pfam" id="PF00339">
    <property type="entry name" value="Arrestin_N"/>
    <property type="match status" value="1"/>
</dbReference>
<accession>A0A0V1D073</accession>
<reference evidence="4 5" key="1">
    <citation type="submission" date="2015-01" db="EMBL/GenBank/DDBJ databases">
        <title>Evolution of Trichinella species and genotypes.</title>
        <authorList>
            <person name="Korhonen P.K."/>
            <person name="Edoardo P."/>
            <person name="Giuseppe L.R."/>
            <person name="Gasser R.B."/>
        </authorList>
    </citation>
    <scope>NUCLEOTIDE SEQUENCE [LARGE SCALE GENOMIC DNA]</scope>
    <source>
        <strain evidence="4">ISS120</strain>
    </source>
</reference>
<dbReference type="PANTHER" id="PTHR11188">
    <property type="entry name" value="ARRESTIN DOMAIN CONTAINING PROTEIN"/>
    <property type="match status" value="1"/>
</dbReference>
<organism evidence="4 5">
    <name type="scientific">Trichinella britovi</name>
    <name type="common">Parasitic roundworm</name>
    <dbReference type="NCBI Taxonomy" id="45882"/>
    <lineage>
        <taxon>Eukaryota</taxon>
        <taxon>Metazoa</taxon>
        <taxon>Ecdysozoa</taxon>
        <taxon>Nematoda</taxon>
        <taxon>Enoplea</taxon>
        <taxon>Dorylaimia</taxon>
        <taxon>Trichinellida</taxon>
        <taxon>Trichinellidae</taxon>
        <taxon>Trichinella</taxon>
    </lineage>
</organism>
<keyword evidence="2" id="KW-1133">Transmembrane helix</keyword>
<protein>
    <submittedName>
        <fullName evidence="4">Arrestin domain-containing protein 3</fullName>
    </submittedName>
</protein>
<evidence type="ECO:0000256" key="2">
    <source>
        <dbReference type="SAM" id="Phobius"/>
    </source>
</evidence>
<proteinExistence type="inferred from homology"/>
<dbReference type="Gene3D" id="2.60.40.640">
    <property type="match status" value="2"/>
</dbReference>
<keyword evidence="2" id="KW-0812">Transmembrane</keyword>